<gene>
    <name evidence="4" type="ORF">ERS852408_02032</name>
    <name evidence="3" type="ORF">ERS852423_00232</name>
    <name evidence="2" type="ORF">ERS852573_02096</name>
    <name evidence="7" type="ORF">GT528_09155</name>
    <name evidence="6" type="ORF">GT565_13905</name>
    <name evidence="5" type="ORF">GT576_11355</name>
</gene>
<dbReference type="EMBL" id="CYYY01000001">
    <property type="protein sequence ID" value="CUN37865.1"/>
    <property type="molecule type" value="Genomic_DNA"/>
</dbReference>
<evidence type="ECO:0000313" key="5">
    <source>
        <dbReference type="EMBL" id="MZK10919.1"/>
    </source>
</evidence>
<evidence type="ECO:0000313" key="3">
    <source>
        <dbReference type="EMBL" id="CUN37865.1"/>
    </source>
</evidence>
<dbReference type="Proteomes" id="UP000446719">
    <property type="component" value="Unassembled WGS sequence"/>
</dbReference>
<dbReference type="OrthoDB" id="1976175at2"/>
<protein>
    <submittedName>
        <fullName evidence="3">Uncharacterized protein</fullName>
    </submittedName>
</protein>
<proteinExistence type="predicted"/>
<reference evidence="11 12" key="2">
    <citation type="journal article" date="2019" name="Nat. Med.">
        <title>A library of human gut bacterial isolates paired with longitudinal multiomics data enables mechanistic microbiome research.</title>
        <authorList>
            <person name="Poyet M."/>
            <person name="Groussin M."/>
            <person name="Gibbons S.M."/>
            <person name="Avila-Pacheco J."/>
            <person name="Jiang X."/>
            <person name="Kearney S.M."/>
            <person name="Perrotta A.R."/>
            <person name="Berdy B."/>
            <person name="Zhao S."/>
            <person name="Lieberman T.D."/>
            <person name="Swanson P.K."/>
            <person name="Smith M."/>
            <person name="Roesemann S."/>
            <person name="Alexander J.E."/>
            <person name="Rich S.A."/>
            <person name="Livny J."/>
            <person name="Vlamakis H."/>
            <person name="Clish C."/>
            <person name="Bullock K."/>
            <person name="Deik A."/>
            <person name="Scott J."/>
            <person name="Pierce K.A."/>
            <person name="Xavier R.J."/>
            <person name="Alm E.J."/>
        </authorList>
    </citation>
    <scope>NUCLEOTIDE SEQUENCE [LARGE SCALE GENOMIC DNA]</scope>
    <source>
        <strain evidence="5 12">BIOML-A1</strain>
        <strain evidence="7 13">BIOML-A6</strain>
        <strain evidence="6 11">BIOML-A7</strain>
    </source>
</reference>
<sequence length="82" mass="8875">MKDVKQSTRLRPLTNQELIDSYDYLSGAASSQDCTGLIPSAPLSEAELDSYEELYPFLPPVPPASDIKDNNEAPEDTSGITG</sequence>
<dbReference type="EMBL" id="WWSB01000024">
    <property type="protein sequence ID" value="MZK19155.1"/>
    <property type="molecule type" value="Genomic_DNA"/>
</dbReference>
<dbReference type="GeneID" id="93137209"/>
<dbReference type="EMBL" id="CYYM01000011">
    <property type="protein sequence ID" value="CUO37106.1"/>
    <property type="molecule type" value="Genomic_DNA"/>
</dbReference>
<organism evidence="3 9">
    <name type="scientific">Dorea longicatena</name>
    <dbReference type="NCBI Taxonomy" id="88431"/>
    <lineage>
        <taxon>Bacteria</taxon>
        <taxon>Bacillati</taxon>
        <taxon>Bacillota</taxon>
        <taxon>Clostridia</taxon>
        <taxon>Lachnospirales</taxon>
        <taxon>Lachnospiraceae</taxon>
        <taxon>Dorea</taxon>
    </lineage>
</organism>
<dbReference type="EMBL" id="WWSH01000009">
    <property type="protein sequence ID" value="MZK10919.1"/>
    <property type="molecule type" value="Genomic_DNA"/>
</dbReference>
<dbReference type="Proteomes" id="UP000095439">
    <property type="component" value="Unassembled WGS sequence"/>
</dbReference>
<feature type="region of interest" description="Disordered" evidence="1">
    <location>
        <begin position="57"/>
        <end position="82"/>
    </location>
</feature>
<evidence type="ECO:0000313" key="12">
    <source>
        <dbReference type="Proteomes" id="UP000449249"/>
    </source>
</evidence>
<accession>A0A173WHI8</accession>
<evidence type="ECO:0000313" key="13">
    <source>
        <dbReference type="Proteomes" id="UP000472916"/>
    </source>
</evidence>
<dbReference type="Proteomes" id="UP000095597">
    <property type="component" value="Unassembled WGS sequence"/>
</dbReference>
<evidence type="ECO:0000313" key="6">
    <source>
        <dbReference type="EMBL" id="MZK19155.1"/>
    </source>
</evidence>
<evidence type="ECO:0000313" key="4">
    <source>
        <dbReference type="EMBL" id="CUO37106.1"/>
    </source>
</evidence>
<dbReference type="Proteomes" id="UP000095380">
    <property type="component" value="Unassembled WGS sequence"/>
</dbReference>
<dbReference type="EMBL" id="WWSC01000009">
    <property type="protein sequence ID" value="MZK41864.1"/>
    <property type="molecule type" value="Genomic_DNA"/>
</dbReference>
<dbReference type="RefSeq" id="WP_006428907.1">
    <property type="nucleotide sequence ID" value="NZ_CABIWY010000001.1"/>
</dbReference>
<dbReference type="AlphaFoldDB" id="A0A173WHI8"/>
<evidence type="ECO:0000313" key="8">
    <source>
        <dbReference type="Proteomes" id="UP000095380"/>
    </source>
</evidence>
<dbReference type="Proteomes" id="UP000449249">
    <property type="component" value="Unassembled WGS sequence"/>
</dbReference>
<dbReference type="Proteomes" id="UP000472916">
    <property type="component" value="Unassembled WGS sequence"/>
</dbReference>
<evidence type="ECO:0000313" key="10">
    <source>
        <dbReference type="Proteomes" id="UP000095597"/>
    </source>
</evidence>
<evidence type="ECO:0000313" key="11">
    <source>
        <dbReference type="Proteomes" id="UP000446719"/>
    </source>
</evidence>
<evidence type="ECO:0000313" key="7">
    <source>
        <dbReference type="EMBL" id="MZK41864.1"/>
    </source>
</evidence>
<dbReference type="EMBL" id="CYXO01000013">
    <property type="protein sequence ID" value="CUN13806.1"/>
    <property type="molecule type" value="Genomic_DNA"/>
</dbReference>
<name>A0A173WHI8_9FIRM</name>
<evidence type="ECO:0000313" key="9">
    <source>
        <dbReference type="Proteomes" id="UP000095439"/>
    </source>
</evidence>
<evidence type="ECO:0000256" key="1">
    <source>
        <dbReference type="SAM" id="MobiDB-lite"/>
    </source>
</evidence>
<evidence type="ECO:0000313" key="2">
    <source>
        <dbReference type="EMBL" id="CUN13806.1"/>
    </source>
</evidence>
<reference evidence="8 9" key="1">
    <citation type="submission" date="2015-09" db="EMBL/GenBank/DDBJ databases">
        <authorList>
            <consortium name="Pathogen Informatics"/>
        </authorList>
    </citation>
    <scope>NUCLEOTIDE SEQUENCE [LARGE SCALE GENOMIC DNA]</scope>
    <source>
        <strain evidence="4 8">2789STDY5608851</strain>
        <strain evidence="3 9">2789STDY5608866</strain>
        <strain evidence="2 10">2789STDY5834961</strain>
    </source>
</reference>